<protein>
    <recommendedName>
        <fullName evidence="6">Holliday junction branch migration complex subunit RuvA</fullName>
    </recommendedName>
</protein>
<dbReference type="CDD" id="cd14332">
    <property type="entry name" value="UBA_RuvA_C"/>
    <property type="match status" value="1"/>
</dbReference>
<evidence type="ECO:0000256" key="3">
    <source>
        <dbReference type="ARBA" id="ARBA00023125"/>
    </source>
</evidence>
<keyword evidence="2 6" id="KW-0227">DNA damage</keyword>
<evidence type="ECO:0000256" key="1">
    <source>
        <dbReference type="ARBA" id="ARBA00022490"/>
    </source>
</evidence>
<dbReference type="Pfam" id="PF01330">
    <property type="entry name" value="RuvA_N"/>
    <property type="match status" value="1"/>
</dbReference>
<feature type="domain" description="Helix-hairpin-helix DNA-binding motif class 1" evidence="7">
    <location>
        <begin position="72"/>
        <end position="91"/>
    </location>
</feature>
<gene>
    <name evidence="6 8" type="primary">ruvA</name>
    <name evidence="8" type="ORF">H9853_02040</name>
</gene>
<evidence type="ECO:0000259" key="7">
    <source>
        <dbReference type="SMART" id="SM00278"/>
    </source>
</evidence>
<dbReference type="InterPro" id="IPR010994">
    <property type="entry name" value="RuvA_2-like"/>
</dbReference>
<dbReference type="GO" id="GO:0000400">
    <property type="term" value="F:four-way junction DNA binding"/>
    <property type="evidence" value="ECO:0007669"/>
    <property type="project" value="UniProtKB-UniRule"/>
</dbReference>
<dbReference type="Pfam" id="PF07499">
    <property type="entry name" value="RuvA_C"/>
    <property type="match status" value="1"/>
</dbReference>
<dbReference type="GO" id="GO:0006281">
    <property type="term" value="P:DNA repair"/>
    <property type="evidence" value="ECO:0007669"/>
    <property type="project" value="UniProtKB-UniRule"/>
</dbReference>
<comment type="domain">
    <text evidence="6">Has three domains with a flexible linker between the domains II and III and assumes an 'L' shape. Domain III is highly mobile and contacts RuvB.</text>
</comment>
<reference evidence="8" key="1">
    <citation type="journal article" date="2021" name="PeerJ">
        <title>Extensive microbial diversity within the chicken gut microbiome revealed by metagenomics and culture.</title>
        <authorList>
            <person name="Gilroy R."/>
            <person name="Ravi A."/>
            <person name="Getino M."/>
            <person name="Pursley I."/>
            <person name="Horton D.L."/>
            <person name="Alikhan N.F."/>
            <person name="Baker D."/>
            <person name="Gharbi K."/>
            <person name="Hall N."/>
            <person name="Watson M."/>
            <person name="Adriaenssens E.M."/>
            <person name="Foster-Nyarko E."/>
            <person name="Jarju S."/>
            <person name="Secka A."/>
            <person name="Antonio M."/>
            <person name="Oren A."/>
            <person name="Chaudhuri R.R."/>
            <person name="La Ragione R."/>
            <person name="Hildebrand F."/>
            <person name="Pallen M.J."/>
        </authorList>
    </citation>
    <scope>NUCLEOTIDE SEQUENCE</scope>
    <source>
        <strain evidence="8">1719</strain>
    </source>
</reference>
<comment type="caution">
    <text evidence="6">Lacks conserved residue(s) required for the propagation of feature annotation.</text>
</comment>
<dbReference type="InterPro" id="IPR013849">
    <property type="entry name" value="DNA_helicase_Holl-junc_RuvA_I"/>
</dbReference>
<evidence type="ECO:0000256" key="6">
    <source>
        <dbReference type="HAMAP-Rule" id="MF_00031"/>
    </source>
</evidence>
<dbReference type="InterPro" id="IPR012340">
    <property type="entry name" value="NA-bd_OB-fold"/>
</dbReference>
<dbReference type="GO" id="GO:0048476">
    <property type="term" value="C:Holliday junction resolvase complex"/>
    <property type="evidence" value="ECO:0007669"/>
    <property type="project" value="UniProtKB-UniRule"/>
</dbReference>
<accession>A0A9D1W705</accession>
<dbReference type="InterPro" id="IPR011114">
    <property type="entry name" value="RuvA_C"/>
</dbReference>
<dbReference type="SMART" id="SM00278">
    <property type="entry name" value="HhH1"/>
    <property type="match status" value="2"/>
</dbReference>
<dbReference type="InterPro" id="IPR000085">
    <property type="entry name" value="RuvA"/>
</dbReference>
<dbReference type="Gene3D" id="1.10.8.10">
    <property type="entry name" value="DNA helicase RuvA subunit, C-terminal domain"/>
    <property type="match status" value="1"/>
</dbReference>
<dbReference type="Gene3D" id="1.10.150.20">
    <property type="entry name" value="5' to 3' exonuclease, C-terminal subdomain"/>
    <property type="match status" value="1"/>
</dbReference>
<evidence type="ECO:0000256" key="4">
    <source>
        <dbReference type="ARBA" id="ARBA00023172"/>
    </source>
</evidence>
<keyword evidence="5 6" id="KW-0234">DNA repair</keyword>
<dbReference type="HAMAP" id="MF_00031">
    <property type="entry name" value="DNA_HJ_migration_RuvA"/>
    <property type="match status" value="1"/>
</dbReference>
<keyword evidence="4 6" id="KW-0233">DNA recombination</keyword>
<keyword evidence="1 6" id="KW-0963">Cytoplasm</keyword>
<dbReference type="GO" id="GO:0009378">
    <property type="term" value="F:four-way junction helicase activity"/>
    <property type="evidence" value="ECO:0007669"/>
    <property type="project" value="InterPro"/>
</dbReference>
<dbReference type="AlphaFoldDB" id="A0A9D1W705"/>
<evidence type="ECO:0000313" key="8">
    <source>
        <dbReference type="EMBL" id="HIX53780.1"/>
    </source>
</evidence>
<comment type="function">
    <text evidence="6">The RuvA-RuvB-RuvC complex processes Holliday junction (HJ) DNA during genetic recombination and DNA repair, while the RuvA-RuvB complex plays an important role in the rescue of blocked DNA replication forks via replication fork reversal (RFR). RuvA specifically binds to HJ cruciform DNA, conferring on it an open structure. The RuvB hexamer acts as an ATP-dependent pump, pulling dsDNA into and through the RuvAB complex. HJ branch migration allows RuvC to scan DNA until it finds its consensus sequence, where it cleaves and resolves the cruciform DNA.</text>
</comment>
<dbReference type="GO" id="GO:0009379">
    <property type="term" value="C:Holliday junction helicase complex"/>
    <property type="evidence" value="ECO:0007669"/>
    <property type="project" value="InterPro"/>
</dbReference>
<organism evidence="8 9">
    <name type="scientific">Candidatus Sphingobacterium stercoripullorum</name>
    <dbReference type="NCBI Taxonomy" id="2838759"/>
    <lineage>
        <taxon>Bacteria</taxon>
        <taxon>Pseudomonadati</taxon>
        <taxon>Bacteroidota</taxon>
        <taxon>Sphingobacteriia</taxon>
        <taxon>Sphingobacteriales</taxon>
        <taxon>Sphingobacteriaceae</taxon>
        <taxon>Sphingobacterium</taxon>
    </lineage>
</organism>
<dbReference type="Proteomes" id="UP000824156">
    <property type="component" value="Unassembled WGS sequence"/>
</dbReference>
<dbReference type="SUPFAM" id="SSF50249">
    <property type="entry name" value="Nucleic acid-binding proteins"/>
    <property type="match status" value="1"/>
</dbReference>
<dbReference type="GO" id="GO:0006310">
    <property type="term" value="P:DNA recombination"/>
    <property type="evidence" value="ECO:0007669"/>
    <property type="project" value="UniProtKB-UniRule"/>
</dbReference>
<dbReference type="EMBL" id="DXEZ01000057">
    <property type="protein sequence ID" value="HIX53780.1"/>
    <property type="molecule type" value="Genomic_DNA"/>
</dbReference>
<comment type="similarity">
    <text evidence="6">Belongs to the RuvA family.</text>
</comment>
<dbReference type="InterPro" id="IPR036267">
    <property type="entry name" value="RuvA_C_sf"/>
</dbReference>
<evidence type="ECO:0000313" key="9">
    <source>
        <dbReference type="Proteomes" id="UP000824156"/>
    </source>
</evidence>
<dbReference type="NCBIfam" id="TIGR00084">
    <property type="entry name" value="ruvA"/>
    <property type="match status" value="1"/>
</dbReference>
<dbReference type="Pfam" id="PF14520">
    <property type="entry name" value="HHH_5"/>
    <property type="match status" value="1"/>
</dbReference>
<dbReference type="InterPro" id="IPR003583">
    <property type="entry name" value="Hlx-hairpin-Hlx_DNA-bd_motif"/>
</dbReference>
<feature type="domain" description="Helix-hairpin-helix DNA-binding motif class 1" evidence="7">
    <location>
        <begin position="107"/>
        <end position="126"/>
    </location>
</feature>
<dbReference type="Gene3D" id="2.40.50.140">
    <property type="entry name" value="Nucleic acid-binding proteins"/>
    <property type="match status" value="1"/>
</dbReference>
<comment type="caution">
    <text evidence="8">The sequence shown here is derived from an EMBL/GenBank/DDBJ whole genome shotgun (WGS) entry which is preliminary data.</text>
</comment>
<comment type="subunit">
    <text evidence="6">Homotetramer. Forms an RuvA(8)-RuvB(12)-Holliday junction (HJ) complex. HJ DNA is sandwiched between 2 RuvA tetramers; dsDNA enters through RuvA and exits via RuvB. An RuvB hexamer assembles on each DNA strand where it exits the tetramer. Each RuvB hexamer is contacted by two RuvA subunits (via domain III) on 2 adjacent RuvB subunits; this complex drives branch migration. In the full resolvosome a probable DNA-RuvA(4)-RuvB(12)-RuvC(2) complex forms which resolves the HJ.</text>
</comment>
<dbReference type="SUPFAM" id="SSF47781">
    <property type="entry name" value="RuvA domain 2-like"/>
    <property type="match status" value="1"/>
</dbReference>
<evidence type="ECO:0000256" key="2">
    <source>
        <dbReference type="ARBA" id="ARBA00022763"/>
    </source>
</evidence>
<dbReference type="GO" id="GO:0005524">
    <property type="term" value="F:ATP binding"/>
    <property type="evidence" value="ECO:0007669"/>
    <property type="project" value="InterPro"/>
</dbReference>
<evidence type="ECO:0000256" key="5">
    <source>
        <dbReference type="ARBA" id="ARBA00023204"/>
    </source>
</evidence>
<name>A0A9D1W705_9SPHI</name>
<comment type="subcellular location">
    <subcellularLocation>
        <location evidence="6">Cytoplasm</location>
    </subcellularLocation>
</comment>
<dbReference type="SUPFAM" id="SSF46929">
    <property type="entry name" value="DNA helicase RuvA subunit, C-terminal domain"/>
    <property type="match status" value="1"/>
</dbReference>
<proteinExistence type="inferred from homology"/>
<sequence>MYEYIKGRLVEKSPSHAVIEVGGIAYFIHISLNTYENIKDSKETKLYIYFQVREDIQQLFGFSHLTERALFLHLISVPGIGPSTGRVMLSSSRPEELQGAILAGDNKTIQKLKGIGPKTAQRLIVELQDKLKKDDILAGDPLVARVSSTYDEAVAALMMLGFTKNQTEKALRAIVKEEDSLPVEELVKRALKKM</sequence>
<dbReference type="CDD" id="cd00080">
    <property type="entry name" value="H3TH_StructSpec-5'-nucleases"/>
    <property type="match status" value="1"/>
</dbReference>
<keyword evidence="3 6" id="KW-0238">DNA-binding</keyword>
<feature type="region of interest" description="Domain III" evidence="6">
    <location>
        <begin position="146"/>
        <end position="194"/>
    </location>
</feature>
<reference evidence="8" key="2">
    <citation type="submission" date="2021-04" db="EMBL/GenBank/DDBJ databases">
        <authorList>
            <person name="Gilroy R."/>
        </authorList>
    </citation>
    <scope>NUCLEOTIDE SEQUENCE</scope>
    <source>
        <strain evidence="8">1719</strain>
    </source>
</reference>
<dbReference type="GO" id="GO:0005737">
    <property type="term" value="C:cytoplasm"/>
    <property type="evidence" value="ECO:0007669"/>
    <property type="project" value="UniProtKB-SubCell"/>
</dbReference>